<reference evidence="4 5" key="1">
    <citation type="submission" date="2024-01" db="EMBL/GenBank/DDBJ databases">
        <authorList>
            <person name="Allen C."/>
            <person name="Tagirdzhanova G."/>
        </authorList>
    </citation>
    <scope>NUCLEOTIDE SEQUENCE [LARGE SCALE GENOMIC DNA]</scope>
    <source>
        <strain evidence="4 5">CBS 573.63</strain>
    </source>
</reference>
<evidence type="ECO:0000313" key="4">
    <source>
        <dbReference type="EMBL" id="CAK7274530.1"/>
    </source>
</evidence>
<evidence type="ECO:0000256" key="3">
    <source>
        <dbReference type="ARBA" id="ARBA00043952"/>
    </source>
</evidence>
<evidence type="ECO:0000313" key="5">
    <source>
        <dbReference type="Proteomes" id="UP001642501"/>
    </source>
</evidence>
<proteinExistence type="predicted"/>
<evidence type="ECO:0008006" key="6">
    <source>
        <dbReference type="Google" id="ProtNLM"/>
    </source>
</evidence>
<dbReference type="PANTHER" id="PTHR46042">
    <property type="entry name" value="DIPHTHINE METHYLTRANSFERASE"/>
    <property type="match status" value="1"/>
</dbReference>
<gene>
    <name evidence="4" type="ORF">SEPCBS57363_006212</name>
</gene>
<dbReference type="EMBL" id="CAWUOM010000171">
    <property type="protein sequence ID" value="CAK7274530.1"/>
    <property type="molecule type" value="Genomic_DNA"/>
</dbReference>
<comment type="caution">
    <text evidence="4">The sequence shown here is derived from an EMBL/GenBank/DDBJ whole genome shotgun (WGS) entry which is preliminary data.</text>
</comment>
<dbReference type="InterPro" id="IPR015943">
    <property type="entry name" value="WD40/YVTN_repeat-like_dom_sf"/>
</dbReference>
<keyword evidence="2" id="KW-0677">Repeat</keyword>
<evidence type="ECO:0000256" key="2">
    <source>
        <dbReference type="ARBA" id="ARBA00022737"/>
    </source>
</evidence>
<protein>
    <recommendedName>
        <fullName evidence="6">WD repeat protein</fullName>
    </recommendedName>
</protein>
<dbReference type="InterPro" id="IPR052415">
    <property type="entry name" value="Diphthine_MTase"/>
</dbReference>
<name>A0ABP0E1U6_9PEZI</name>
<accession>A0ABP0E1U6</accession>
<dbReference type="SUPFAM" id="SSF101908">
    <property type="entry name" value="Putative isomerase YbhE"/>
    <property type="match status" value="1"/>
</dbReference>
<dbReference type="Proteomes" id="UP001642501">
    <property type="component" value="Unassembled WGS sequence"/>
</dbReference>
<evidence type="ECO:0000256" key="1">
    <source>
        <dbReference type="ARBA" id="ARBA00022574"/>
    </source>
</evidence>
<organism evidence="4 5">
    <name type="scientific">Sporothrix epigloea</name>
    <dbReference type="NCBI Taxonomy" id="1892477"/>
    <lineage>
        <taxon>Eukaryota</taxon>
        <taxon>Fungi</taxon>
        <taxon>Dikarya</taxon>
        <taxon>Ascomycota</taxon>
        <taxon>Pezizomycotina</taxon>
        <taxon>Sordariomycetes</taxon>
        <taxon>Sordariomycetidae</taxon>
        <taxon>Ophiostomatales</taxon>
        <taxon>Ophiostomataceae</taxon>
        <taxon>Sporothrix</taxon>
    </lineage>
</organism>
<comment type="pathway">
    <text evidence="3">Protein modification.</text>
</comment>
<keyword evidence="5" id="KW-1185">Reference proteome</keyword>
<keyword evidence="1" id="KW-0853">WD repeat</keyword>
<dbReference type="Gene3D" id="2.130.10.10">
    <property type="entry name" value="YVTN repeat-like/Quinoprotein amine dehydrogenase"/>
    <property type="match status" value="1"/>
</dbReference>
<sequence>MAASYSLESRGRRYLHFQSSESRRDVLAVASSTATLSIFRLKVTRPYNQSPELEPASVIRIKGVGDDVLFLSCAWHPSVPDTIAVTTSTGAVHVMTIDMDQRYGFFPPAAVLTHTLETWTVAFSPFTSQLSIRADSFGEDKGVPDSQQAFILTTLYSGSDDSLLQYTSCILPTSSSSMDSVPHPTPFVSRKLNGHGAGVTAILPTSVTIAGGSQIVVTGSYDDYIRVFSIPDSTVIVGDHQATCLAKQDLGGGVWRLKLISQSTSSEARRWTMRIMASCMHAGVRVVDIDGDNFGSCQITVAARFEEHKSMNYGSDFLLKDPLLCISTSFYDKLLCIWELKSSTDGTLVQQDNVSDNP</sequence>
<dbReference type="PANTHER" id="PTHR46042:SF1">
    <property type="entry name" value="DIPHTHINE METHYLTRANSFERASE"/>
    <property type="match status" value="1"/>
</dbReference>